<sequence length="275" mass="30723">MLYYSVNGQPKSSIDISDRSIAYGDGIFTTAKIVDGQVQFLSAHLNRLAEGCHYLKINFIQSQAFVDEIVNVAKGFTTAVLKIIVTAGSGGRGYSRQGVSGAQIIVSIHDMPTHYQAWSEQGISLVNGHIQLGLNPLLKGLKHLNRLEQVLIRDELDNSPADDLLVCDLNGFVVETSCANIFWLRDEQVFTPVLDDAGVRGLYRQNILSFDTSIEQVKEKMSDLADISAMFICNSVMGIVPVKEFNNNQLDTDSVIHYRHQYFNYILDKECEKDR</sequence>
<dbReference type="SUPFAM" id="SSF56752">
    <property type="entry name" value="D-aminoacid aminotransferase-like PLP-dependent enzymes"/>
    <property type="match status" value="1"/>
</dbReference>
<keyword evidence="5" id="KW-0289">Folate biosynthesis</keyword>
<accession>A0ABU2ZW11</accession>
<gene>
    <name evidence="13" type="primary">pabC</name>
    <name evidence="13" type="ORF">RM573_00800</name>
</gene>
<comment type="cofactor">
    <cofactor evidence="1 12">
        <name>pyridoxal 5'-phosphate</name>
        <dbReference type="ChEBI" id="CHEBI:597326"/>
    </cofactor>
</comment>
<dbReference type="InterPro" id="IPR036038">
    <property type="entry name" value="Aminotransferase-like"/>
</dbReference>
<dbReference type="RefSeq" id="WP_311575802.1">
    <property type="nucleotide sequence ID" value="NZ_JAVRIF010000001.1"/>
</dbReference>
<evidence type="ECO:0000313" key="13">
    <source>
        <dbReference type="EMBL" id="MDT0602127.1"/>
    </source>
</evidence>
<dbReference type="EC" id="4.1.3.38" evidence="8 10"/>
<evidence type="ECO:0000256" key="9">
    <source>
        <dbReference type="ARBA" id="ARBA00049529"/>
    </source>
</evidence>
<dbReference type="Gene3D" id="3.20.10.10">
    <property type="entry name" value="D-amino Acid Aminotransferase, subunit A, domain 2"/>
    <property type="match status" value="1"/>
</dbReference>
<evidence type="ECO:0000256" key="1">
    <source>
        <dbReference type="ARBA" id="ARBA00001933"/>
    </source>
</evidence>
<comment type="pathway">
    <text evidence="7">Cofactor biosynthesis; tetrahydrofolate biosynthesis; 4-aminobenzoate from chorismate: step 2/2.</text>
</comment>
<evidence type="ECO:0000256" key="2">
    <source>
        <dbReference type="ARBA" id="ARBA00009320"/>
    </source>
</evidence>
<evidence type="ECO:0000256" key="10">
    <source>
        <dbReference type="NCBIfam" id="TIGR03461"/>
    </source>
</evidence>
<proteinExistence type="inferred from homology"/>
<dbReference type="InterPro" id="IPR001544">
    <property type="entry name" value="Aminotrans_IV"/>
</dbReference>
<reference evidence="13 14" key="1">
    <citation type="submission" date="2023-09" db="EMBL/GenBank/DDBJ databases">
        <authorList>
            <person name="Rey-Velasco X."/>
        </authorList>
    </citation>
    <scope>NUCLEOTIDE SEQUENCE [LARGE SCALE GENOMIC DNA]</scope>
    <source>
        <strain evidence="13 14">W431</strain>
    </source>
</reference>
<comment type="catalytic activity">
    <reaction evidence="9">
        <text>4-amino-4-deoxychorismate = 4-aminobenzoate + pyruvate + H(+)</text>
        <dbReference type="Rhea" id="RHEA:16201"/>
        <dbReference type="ChEBI" id="CHEBI:15361"/>
        <dbReference type="ChEBI" id="CHEBI:15378"/>
        <dbReference type="ChEBI" id="CHEBI:17836"/>
        <dbReference type="ChEBI" id="CHEBI:58406"/>
        <dbReference type="EC" id="4.1.3.38"/>
    </reaction>
</comment>
<evidence type="ECO:0000256" key="11">
    <source>
        <dbReference type="RuleBase" id="RU004106"/>
    </source>
</evidence>
<dbReference type="Pfam" id="PF01063">
    <property type="entry name" value="Aminotran_4"/>
    <property type="match status" value="1"/>
</dbReference>
<organism evidence="13 14">
    <name type="scientific">Thalassotalea castellviae</name>
    <dbReference type="NCBI Taxonomy" id="3075612"/>
    <lineage>
        <taxon>Bacteria</taxon>
        <taxon>Pseudomonadati</taxon>
        <taxon>Pseudomonadota</taxon>
        <taxon>Gammaproteobacteria</taxon>
        <taxon>Alteromonadales</taxon>
        <taxon>Colwelliaceae</taxon>
        <taxon>Thalassotalea</taxon>
    </lineage>
</organism>
<keyword evidence="14" id="KW-1185">Reference proteome</keyword>
<dbReference type="PROSITE" id="PS00770">
    <property type="entry name" value="AA_TRANSFER_CLASS_4"/>
    <property type="match status" value="1"/>
</dbReference>
<dbReference type="Gene3D" id="3.30.470.10">
    <property type="match status" value="1"/>
</dbReference>
<name>A0ABU2ZW11_9GAMM</name>
<evidence type="ECO:0000256" key="12">
    <source>
        <dbReference type="RuleBase" id="RU004516"/>
    </source>
</evidence>
<comment type="caution">
    <text evidence="13">The sequence shown here is derived from an EMBL/GenBank/DDBJ whole genome shotgun (WGS) entry which is preliminary data.</text>
</comment>
<dbReference type="InterPro" id="IPR043132">
    <property type="entry name" value="BCAT-like_C"/>
</dbReference>
<protein>
    <recommendedName>
        <fullName evidence="8 10">Aminodeoxychorismate lyase</fullName>
        <ecNumber evidence="8 10">4.1.3.38</ecNumber>
    </recommendedName>
</protein>
<keyword evidence="4 12" id="KW-0663">Pyridoxal phosphate</keyword>
<dbReference type="GO" id="GO:0008696">
    <property type="term" value="F:4-amino-4-deoxychorismate lyase activity"/>
    <property type="evidence" value="ECO:0007669"/>
    <property type="project" value="UniProtKB-EC"/>
</dbReference>
<dbReference type="InterPro" id="IPR043131">
    <property type="entry name" value="BCAT-like_N"/>
</dbReference>
<dbReference type="EMBL" id="JAVRIF010000001">
    <property type="protein sequence ID" value="MDT0602127.1"/>
    <property type="molecule type" value="Genomic_DNA"/>
</dbReference>
<evidence type="ECO:0000256" key="5">
    <source>
        <dbReference type="ARBA" id="ARBA00022909"/>
    </source>
</evidence>
<comment type="similarity">
    <text evidence="2 11">Belongs to the class-IV pyridoxal-phosphate-dependent aminotransferase family.</text>
</comment>
<dbReference type="InterPro" id="IPR018300">
    <property type="entry name" value="Aminotrans_IV_CS"/>
</dbReference>
<dbReference type="Proteomes" id="UP001266357">
    <property type="component" value="Unassembled WGS sequence"/>
</dbReference>
<dbReference type="NCBIfam" id="NF004761">
    <property type="entry name" value="PRK06092.1"/>
    <property type="match status" value="1"/>
</dbReference>
<evidence type="ECO:0000256" key="7">
    <source>
        <dbReference type="ARBA" id="ARBA00035633"/>
    </source>
</evidence>
<evidence type="ECO:0000256" key="3">
    <source>
        <dbReference type="ARBA" id="ARBA00011738"/>
    </source>
</evidence>
<comment type="subunit">
    <text evidence="3">Homodimer.</text>
</comment>
<dbReference type="PANTHER" id="PTHR42743:SF2">
    <property type="entry name" value="AMINODEOXYCHORISMATE LYASE"/>
    <property type="match status" value="1"/>
</dbReference>
<evidence type="ECO:0000256" key="8">
    <source>
        <dbReference type="ARBA" id="ARBA00035676"/>
    </source>
</evidence>
<evidence type="ECO:0000256" key="4">
    <source>
        <dbReference type="ARBA" id="ARBA00022898"/>
    </source>
</evidence>
<evidence type="ECO:0000313" key="14">
    <source>
        <dbReference type="Proteomes" id="UP001266357"/>
    </source>
</evidence>
<dbReference type="NCBIfam" id="TIGR03461">
    <property type="entry name" value="pabC_Proteo"/>
    <property type="match status" value="1"/>
</dbReference>
<keyword evidence="6 13" id="KW-0456">Lyase</keyword>
<dbReference type="InterPro" id="IPR017824">
    <property type="entry name" value="Aminodeoxychorismate_lyase_IV"/>
</dbReference>
<dbReference type="InterPro" id="IPR050571">
    <property type="entry name" value="Class-IV_PLP-Dep_Aminotrnsfr"/>
</dbReference>
<evidence type="ECO:0000256" key="6">
    <source>
        <dbReference type="ARBA" id="ARBA00023239"/>
    </source>
</evidence>
<dbReference type="PANTHER" id="PTHR42743">
    <property type="entry name" value="AMINO-ACID AMINOTRANSFERASE"/>
    <property type="match status" value="1"/>
</dbReference>